<dbReference type="RefSeq" id="WP_103991574.1">
    <property type="nucleotide sequence ID" value="NZ_CP031311.1"/>
</dbReference>
<accession>A0A1H5Z538</accession>
<feature type="domain" description="DUF7575" evidence="2">
    <location>
        <begin position="108"/>
        <end position="134"/>
    </location>
</feature>
<dbReference type="InterPro" id="IPR055997">
    <property type="entry name" value="DUF7575"/>
</dbReference>
<dbReference type="KEGG" id="hlm:DV707_11420"/>
<dbReference type="OrthoDB" id="204947at2157"/>
<protein>
    <submittedName>
        <fullName evidence="3">Zinc ribbon domain-containing protein</fullName>
    </submittedName>
</protein>
<dbReference type="InterPro" id="IPR006311">
    <property type="entry name" value="TAT_signal"/>
</dbReference>
<evidence type="ECO:0000313" key="5">
    <source>
        <dbReference type="Proteomes" id="UP000236740"/>
    </source>
</evidence>
<dbReference type="AlphaFoldDB" id="A0A1H5Z538"/>
<organism evidence="4 5">
    <name type="scientific">Halobellus limi</name>
    <dbReference type="NCBI Taxonomy" id="699433"/>
    <lineage>
        <taxon>Archaea</taxon>
        <taxon>Methanobacteriati</taxon>
        <taxon>Methanobacteriota</taxon>
        <taxon>Stenosarchaea group</taxon>
        <taxon>Halobacteria</taxon>
        <taxon>Halobacteriales</taxon>
        <taxon>Haloferacaceae</taxon>
        <taxon>Halobellus</taxon>
    </lineage>
</organism>
<dbReference type="Proteomes" id="UP000236740">
    <property type="component" value="Unassembled WGS sequence"/>
</dbReference>
<evidence type="ECO:0000313" key="6">
    <source>
        <dbReference type="Proteomes" id="UP000296733"/>
    </source>
</evidence>
<keyword evidence="1" id="KW-0472">Membrane</keyword>
<feature type="transmembrane region" description="Helical" evidence="1">
    <location>
        <begin position="6"/>
        <end position="31"/>
    </location>
</feature>
<dbReference type="Proteomes" id="UP000296733">
    <property type="component" value="Chromosome"/>
</dbReference>
<gene>
    <name evidence="3" type="ORF">DV707_11420</name>
    <name evidence="4" type="ORF">SAMN04488133_1848</name>
</gene>
<reference evidence="3 6" key="2">
    <citation type="journal article" date="2019" name="Nat. Commun.">
        <title>A new type of DNA phosphorothioation-based antiviral system in archaea.</title>
        <authorList>
            <person name="Xiong L."/>
            <person name="Liu S."/>
            <person name="Chen S."/>
            <person name="Xiao Y."/>
            <person name="Zhu B."/>
            <person name="Gao Y."/>
            <person name="Zhang Y."/>
            <person name="Chen B."/>
            <person name="Luo J."/>
            <person name="Deng Z."/>
            <person name="Chen X."/>
            <person name="Wang L."/>
            <person name="Chen S."/>
        </authorList>
    </citation>
    <scope>NUCLEOTIDE SEQUENCE [LARGE SCALE GENOMIC DNA]</scope>
    <source>
        <strain evidence="3 6">CGMCC 1.10331</strain>
    </source>
</reference>
<evidence type="ECO:0000313" key="4">
    <source>
        <dbReference type="EMBL" id="SEG31284.1"/>
    </source>
</evidence>
<keyword evidence="1" id="KW-1133">Transmembrane helix</keyword>
<keyword evidence="1" id="KW-0812">Transmembrane</keyword>
<proteinExistence type="predicted"/>
<dbReference type="EMBL" id="FNVN01000002">
    <property type="protein sequence ID" value="SEG31284.1"/>
    <property type="molecule type" value="Genomic_DNA"/>
</dbReference>
<evidence type="ECO:0000256" key="1">
    <source>
        <dbReference type="SAM" id="Phobius"/>
    </source>
</evidence>
<reference evidence="4 5" key="1">
    <citation type="submission" date="2016-10" db="EMBL/GenBank/DDBJ databases">
        <authorList>
            <person name="de Groot N.N."/>
        </authorList>
    </citation>
    <scope>NUCLEOTIDE SEQUENCE [LARGE SCALE GENOMIC DNA]</scope>
    <source>
        <strain evidence="4 5">CGMCC 1.10331</strain>
    </source>
</reference>
<dbReference type="EMBL" id="CP031311">
    <property type="protein sequence ID" value="QCC48224.1"/>
    <property type="molecule type" value="Genomic_DNA"/>
</dbReference>
<dbReference type="Pfam" id="PF24460">
    <property type="entry name" value="DUF7575"/>
    <property type="match status" value="1"/>
</dbReference>
<evidence type="ECO:0000259" key="2">
    <source>
        <dbReference type="Pfam" id="PF24460"/>
    </source>
</evidence>
<dbReference type="GeneID" id="39858711"/>
<sequence length="142" mass="15102">MTGTRRRALIATLVAVLGASLGVAGAGHLYLRRWRRAAAWFSFVVGAALVLLWAFVDPSTLNLADPAAVASVDPATLPVAVTAPLFGLLLVSAVDAYRLAVAGPRMTDEPQCPNCGGELDPAIDFCPWCTIELEWERPGEQQ</sequence>
<dbReference type="PROSITE" id="PS51318">
    <property type="entry name" value="TAT"/>
    <property type="match status" value="1"/>
</dbReference>
<keyword evidence="5" id="KW-1185">Reference proteome</keyword>
<feature type="transmembrane region" description="Helical" evidence="1">
    <location>
        <begin position="38"/>
        <end position="56"/>
    </location>
</feature>
<evidence type="ECO:0000313" key="3">
    <source>
        <dbReference type="EMBL" id="QCC48224.1"/>
    </source>
</evidence>
<name>A0A1H5Z538_9EURY</name>
<feature type="transmembrane region" description="Helical" evidence="1">
    <location>
        <begin position="76"/>
        <end position="97"/>
    </location>
</feature>